<evidence type="ECO:0000313" key="3">
    <source>
        <dbReference type="WBParaSite" id="SSLN_0001282801-mRNA-1"/>
    </source>
</evidence>
<organism evidence="3">
    <name type="scientific">Schistocephalus solidus</name>
    <name type="common">Tapeworm</name>
    <dbReference type="NCBI Taxonomy" id="70667"/>
    <lineage>
        <taxon>Eukaryota</taxon>
        <taxon>Metazoa</taxon>
        <taxon>Spiralia</taxon>
        <taxon>Lophotrochozoa</taxon>
        <taxon>Platyhelminthes</taxon>
        <taxon>Cestoda</taxon>
        <taxon>Eucestoda</taxon>
        <taxon>Diphyllobothriidea</taxon>
        <taxon>Diphyllobothriidae</taxon>
        <taxon>Schistocephalus</taxon>
    </lineage>
</organism>
<gene>
    <name evidence="1" type="ORF">SSLN_LOCUS12366</name>
</gene>
<dbReference type="AlphaFoldDB" id="A0A183T7B8"/>
<dbReference type="PANTHER" id="PTHR47027">
    <property type="entry name" value="REVERSE TRANSCRIPTASE DOMAIN-CONTAINING PROTEIN"/>
    <property type="match status" value="1"/>
</dbReference>
<keyword evidence="2" id="KW-1185">Reference proteome</keyword>
<dbReference type="Proteomes" id="UP000275846">
    <property type="component" value="Unassembled WGS sequence"/>
</dbReference>
<reference evidence="1 2" key="2">
    <citation type="submission" date="2018-11" db="EMBL/GenBank/DDBJ databases">
        <authorList>
            <consortium name="Pathogen Informatics"/>
        </authorList>
    </citation>
    <scope>NUCLEOTIDE SEQUENCE [LARGE SCALE GENOMIC DNA]</scope>
    <source>
        <strain evidence="1 2">NST_G2</strain>
    </source>
</reference>
<dbReference type="OrthoDB" id="425014at2759"/>
<protein>
    <submittedName>
        <fullName evidence="3">Reverse transcriptase domain-containing protein</fullName>
    </submittedName>
</protein>
<sequence length="176" mass="19501">MTRISLGLLWDCIPSSPELWEGVTVPAPPFHGAYGGHRRTTTVELSSTTTVDDLLFVDDCALNTVTEEDMHRSMDLFATGCANFSLTINTAKMVVMHQPPPSAEYNDCRINLNGAQIKSVETVASLGNMLSYNTRINDEVAQPISKASQTFGRLRAPMWNRQTEDVQGRRLEETPL</sequence>
<proteinExistence type="predicted"/>
<accession>A0A183T7B8</accession>
<evidence type="ECO:0000313" key="1">
    <source>
        <dbReference type="EMBL" id="VDL98751.1"/>
    </source>
</evidence>
<reference evidence="3" key="1">
    <citation type="submission" date="2016-06" db="UniProtKB">
        <authorList>
            <consortium name="WormBaseParasite"/>
        </authorList>
    </citation>
    <scope>IDENTIFICATION</scope>
</reference>
<dbReference type="EMBL" id="UYSU01037210">
    <property type="protein sequence ID" value="VDL98751.1"/>
    <property type="molecule type" value="Genomic_DNA"/>
</dbReference>
<dbReference type="WBParaSite" id="SSLN_0001282801-mRNA-1">
    <property type="protein sequence ID" value="SSLN_0001282801-mRNA-1"/>
    <property type="gene ID" value="SSLN_0001282801"/>
</dbReference>
<name>A0A183T7B8_SCHSO</name>
<evidence type="ECO:0000313" key="2">
    <source>
        <dbReference type="Proteomes" id="UP000275846"/>
    </source>
</evidence>
<dbReference type="PANTHER" id="PTHR47027:SF26">
    <property type="entry name" value="REVERSE TRANSCRIPTASE DOMAIN-CONTAINING PROTEIN"/>
    <property type="match status" value="1"/>
</dbReference>